<gene>
    <name evidence="1" type="ORF">LNP07_05060</name>
</gene>
<evidence type="ECO:0000313" key="1">
    <source>
        <dbReference type="EMBL" id="MCK8624883.1"/>
    </source>
</evidence>
<dbReference type="Proteomes" id="UP001522905">
    <property type="component" value="Unassembled WGS sequence"/>
</dbReference>
<name>A0ABT0I2D9_9LACO</name>
<keyword evidence="2" id="KW-1185">Reference proteome</keyword>
<reference evidence="1 2" key="1">
    <citation type="submission" date="2021-11" db="EMBL/GenBank/DDBJ databases">
        <title>Comparative genomics of bee honey and flower isolates.</title>
        <authorList>
            <person name="Bechtner J.D."/>
            <person name="Gallus M.K."/>
            <person name="Ehrmann M."/>
        </authorList>
    </citation>
    <scope>NUCLEOTIDE SEQUENCE [LARGE SCALE GENOMIC DNA]</scope>
    <source>
        <strain evidence="1 2">M161</strain>
    </source>
</reference>
<proteinExistence type="predicted"/>
<comment type="caution">
    <text evidence="1">The sequence shown here is derived from an EMBL/GenBank/DDBJ whole genome shotgun (WGS) entry which is preliminary data.</text>
</comment>
<organism evidence="1 2">
    <name type="scientific">Apilactobacillus xinyiensis</name>
    <dbReference type="NCBI Taxonomy" id="2841032"/>
    <lineage>
        <taxon>Bacteria</taxon>
        <taxon>Bacillati</taxon>
        <taxon>Bacillota</taxon>
        <taxon>Bacilli</taxon>
        <taxon>Lactobacillales</taxon>
        <taxon>Lactobacillaceae</taxon>
        <taxon>Apilactobacillus</taxon>
    </lineage>
</organism>
<evidence type="ECO:0000313" key="2">
    <source>
        <dbReference type="Proteomes" id="UP001522905"/>
    </source>
</evidence>
<dbReference type="RefSeq" id="WP_220728711.1">
    <property type="nucleotide sequence ID" value="NZ_BPLM01000021.1"/>
</dbReference>
<sequence>MKVKLTALVVIILIVFGITGIKRVNRLNKGNYINIYNAKADLVKKDYNDNNVKDLSNLINQKINSHLDSNLELPKGSKKQFKYRITQVNDGAHMSITTYKNKYAEIKYRNTHEYLSFYIKLTNEEYQKVQSIH</sequence>
<evidence type="ECO:0008006" key="3">
    <source>
        <dbReference type="Google" id="ProtNLM"/>
    </source>
</evidence>
<protein>
    <recommendedName>
        <fullName evidence="3">DUF1310 family protein</fullName>
    </recommendedName>
</protein>
<accession>A0ABT0I2D9</accession>
<dbReference type="EMBL" id="JAJIAO010000004">
    <property type="protein sequence ID" value="MCK8624883.1"/>
    <property type="molecule type" value="Genomic_DNA"/>
</dbReference>